<reference evidence="4" key="1">
    <citation type="journal article" date="2019" name="Int. J. Syst. Evol. Microbiol.">
        <title>The Global Catalogue of Microorganisms (GCM) 10K type strain sequencing project: providing services to taxonomists for standard genome sequencing and annotation.</title>
        <authorList>
            <consortium name="The Broad Institute Genomics Platform"/>
            <consortium name="The Broad Institute Genome Sequencing Center for Infectious Disease"/>
            <person name="Wu L."/>
            <person name="Ma J."/>
        </authorList>
    </citation>
    <scope>NUCLEOTIDE SEQUENCE [LARGE SCALE GENOMIC DNA]</scope>
    <source>
        <strain evidence="4">JCM 4816</strain>
    </source>
</reference>
<dbReference type="SUPFAM" id="SSF103473">
    <property type="entry name" value="MFS general substrate transporter"/>
    <property type="match status" value="1"/>
</dbReference>
<keyword evidence="4" id="KW-1185">Reference proteome</keyword>
<keyword evidence="2" id="KW-0472">Membrane</keyword>
<protein>
    <recommendedName>
        <fullName evidence="5">DUF2637 domain-containing protein</fullName>
    </recommendedName>
</protein>
<feature type="transmembrane region" description="Helical" evidence="2">
    <location>
        <begin position="76"/>
        <end position="101"/>
    </location>
</feature>
<gene>
    <name evidence="3" type="ORF">GCM10019016_074010</name>
</gene>
<evidence type="ECO:0000313" key="3">
    <source>
        <dbReference type="EMBL" id="GAA3500295.1"/>
    </source>
</evidence>
<dbReference type="EMBL" id="BAAAXF010000053">
    <property type="protein sequence ID" value="GAA3500295.1"/>
    <property type="molecule type" value="Genomic_DNA"/>
</dbReference>
<feature type="transmembrane region" description="Helical" evidence="2">
    <location>
        <begin position="46"/>
        <end position="64"/>
    </location>
</feature>
<proteinExistence type="predicted"/>
<dbReference type="Proteomes" id="UP001501455">
    <property type="component" value="Unassembled WGS sequence"/>
</dbReference>
<dbReference type="RefSeq" id="WP_345581533.1">
    <property type="nucleotide sequence ID" value="NZ_BAAAXF010000053.1"/>
</dbReference>
<name>A0ABP6TZJ0_9ACTN</name>
<organism evidence="3 4">
    <name type="scientific">Streptomyces prasinosporus</name>
    <dbReference type="NCBI Taxonomy" id="68256"/>
    <lineage>
        <taxon>Bacteria</taxon>
        <taxon>Bacillati</taxon>
        <taxon>Actinomycetota</taxon>
        <taxon>Actinomycetes</taxon>
        <taxon>Kitasatosporales</taxon>
        <taxon>Streptomycetaceae</taxon>
        <taxon>Streptomyces</taxon>
        <taxon>Streptomyces albogriseolus group</taxon>
    </lineage>
</organism>
<feature type="region of interest" description="Disordered" evidence="1">
    <location>
        <begin position="135"/>
        <end position="182"/>
    </location>
</feature>
<evidence type="ECO:0000256" key="2">
    <source>
        <dbReference type="SAM" id="Phobius"/>
    </source>
</evidence>
<evidence type="ECO:0000256" key="1">
    <source>
        <dbReference type="SAM" id="MobiDB-lite"/>
    </source>
</evidence>
<accession>A0ABP6TZJ0</accession>
<evidence type="ECO:0008006" key="5">
    <source>
        <dbReference type="Google" id="ProtNLM"/>
    </source>
</evidence>
<feature type="transmembrane region" description="Helical" evidence="2">
    <location>
        <begin position="7"/>
        <end position="26"/>
    </location>
</feature>
<evidence type="ECO:0000313" key="4">
    <source>
        <dbReference type="Proteomes" id="UP001501455"/>
    </source>
</evidence>
<sequence>MNHTPLYVRLTAALSKPLVLLSALVISMPMEIRLARSSGFTGGFEYLMPLTLSVYSAASAVIAANRPRGSKGRVSAIVGSGVALCLALSAQVVGHLIAAGYMTSGPWLVAAVSSVPALAAAHMLHLGSMPKATVPVNPLEPVQGDSEDATEEPEKAEEEPEAPTPQKVSERPSKGRSRRPNLQAIRDAAQNLDATGQKVTAKSLAAVFQVSERTGARYLSTLNAA</sequence>
<feature type="compositionally biased region" description="Acidic residues" evidence="1">
    <location>
        <begin position="145"/>
        <end position="161"/>
    </location>
</feature>
<feature type="transmembrane region" description="Helical" evidence="2">
    <location>
        <begin position="107"/>
        <end position="124"/>
    </location>
</feature>
<keyword evidence="2" id="KW-0812">Transmembrane</keyword>
<dbReference type="InterPro" id="IPR036259">
    <property type="entry name" value="MFS_trans_sf"/>
</dbReference>
<keyword evidence="2" id="KW-1133">Transmembrane helix</keyword>
<comment type="caution">
    <text evidence="3">The sequence shown here is derived from an EMBL/GenBank/DDBJ whole genome shotgun (WGS) entry which is preliminary data.</text>
</comment>